<dbReference type="AlphaFoldDB" id="A0A8B7QGE5"/>
<feature type="domain" description="BTB" evidence="11">
    <location>
        <begin position="266"/>
        <end position="442"/>
    </location>
</feature>
<feature type="region of interest" description="Disordered" evidence="10">
    <location>
        <begin position="706"/>
        <end position="727"/>
    </location>
</feature>
<evidence type="ECO:0000256" key="4">
    <source>
        <dbReference type="ARBA" id="ARBA00022786"/>
    </source>
</evidence>
<organism evidence="12 13">
    <name type="scientific">Hipposideros armiger</name>
    <name type="common">Great Himalayan leaf-nosed bat</name>
    <dbReference type="NCBI Taxonomy" id="186990"/>
    <lineage>
        <taxon>Eukaryota</taxon>
        <taxon>Metazoa</taxon>
        <taxon>Chordata</taxon>
        <taxon>Craniata</taxon>
        <taxon>Vertebrata</taxon>
        <taxon>Euteleostomi</taxon>
        <taxon>Mammalia</taxon>
        <taxon>Eutheria</taxon>
        <taxon>Laurasiatheria</taxon>
        <taxon>Chiroptera</taxon>
        <taxon>Yinpterochiroptera</taxon>
        <taxon>Rhinolophoidea</taxon>
        <taxon>Hipposideridae</taxon>
        <taxon>Hipposideros</taxon>
    </lineage>
</organism>
<keyword evidence="12" id="KW-1185">Reference proteome</keyword>
<accession>A0A8B7QGE5</accession>
<proteinExistence type="inferred from homology"/>
<dbReference type="GO" id="GO:0010008">
    <property type="term" value="C:endosome membrane"/>
    <property type="evidence" value="ECO:0007669"/>
    <property type="project" value="UniProtKB-ARBA"/>
</dbReference>
<comment type="similarity">
    <text evidence="1">Belongs to the small GTPase superfamily. Rho family.</text>
</comment>
<keyword evidence="2" id="KW-0677">Repeat</keyword>
<evidence type="ECO:0000256" key="3">
    <source>
        <dbReference type="ARBA" id="ARBA00022741"/>
    </source>
</evidence>
<dbReference type="GO" id="GO:0003924">
    <property type="term" value="F:GTPase activity"/>
    <property type="evidence" value="ECO:0007669"/>
    <property type="project" value="InterPro"/>
</dbReference>
<evidence type="ECO:0000313" key="13">
    <source>
        <dbReference type="RefSeq" id="XP_019487142.1"/>
    </source>
</evidence>
<evidence type="ECO:0000313" key="12">
    <source>
        <dbReference type="Proteomes" id="UP000694851"/>
    </source>
</evidence>
<evidence type="ECO:0000256" key="9">
    <source>
        <dbReference type="ARBA" id="ARBA00093525"/>
    </source>
</evidence>
<dbReference type="InterPro" id="IPR003578">
    <property type="entry name" value="Small_GTPase_Rho"/>
</dbReference>
<keyword evidence="6" id="KW-0342">GTP-binding</keyword>
<dbReference type="Gene3D" id="3.30.710.10">
    <property type="entry name" value="Potassium Channel Kv1.1, Chain A"/>
    <property type="match status" value="3"/>
</dbReference>
<dbReference type="SUPFAM" id="SSF52540">
    <property type="entry name" value="P-loop containing nucleoside triphosphate hydrolases"/>
    <property type="match status" value="1"/>
</dbReference>
<dbReference type="GeneID" id="109375966"/>
<dbReference type="PRINTS" id="PR00449">
    <property type="entry name" value="RASTRNSFRMNG"/>
</dbReference>
<dbReference type="GO" id="GO:0005525">
    <property type="term" value="F:GTP binding"/>
    <property type="evidence" value="ECO:0007669"/>
    <property type="project" value="UniProtKB-KW"/>
</dbReference>
<dbReference type="CDD" id="cd01873">
    <property type="entry name" value="RhoBTB"/>
    <property type="match status" value="1"/>
</dbReference>
<dbReference type="CTD" id="23221"/>
<sequence length="727" mass="82804">MDSDMDYERPNVETIKCVVVGDNAVGKTRLICARACNATLTQYQLLATHVPTVWAIDQYRVCQEVLERSRDVVDDVSVSLRLWDTFGDHHKDRRFAYGRSDVVVLCFSIANPNSLHHVKTMWYPEIKHFCPRAPVILVGCQLDLRYADLEAVNRARRPLARPIKPNEILPPEKGREVAKELGIPYYETSVVAQFGIKDVFDNAIRAALISRRHLQFWKSHLRNVQRPLLQAPFLPPKPPPPIIVVPDPPSSSEECPAHLLEDPLCADVILVLQERVRIFAHKIYLSTSSSKFYDLFLMDLSEGERGGPSGPGVPRPEDHRAHPDHHHHHHHHHHGRDFLLRAASFDVCESVEEGGVSGPAGLRASTSDGILRGNGTGYLPGRGRVLSSWSRAFVSIQEEMAEDPLTYKSRLMVVVKMDNSIQPGPFRAVLKYLYTGELDENERDLMHIAHIAELLEVFDLRMMVANILNNEAFMNQEITKAFHVRRTNRVKECLAKGTFSDVTFILDDGTISAHKPLLISSCDWMAAMFGGPFVESSTREVVFPYTSKSCMRAVLEYLYTGMFTSSPDLDDMKLIILANRLCLPHLVALTEQYTVTGLMEATQMMVDIDGDVLVFLELAQFHCAYQLADWCLHHICTNYNNVCRKFPRDMKAMSPENQDYFEKHRWPPVWYLKEEDHYQRARKEREKEDYLHLKRQPKRRWLFWHSPSSPSSSAASSPSPSSSSAVV</sequence>
<dbReference type="InterPro" id="IPR001806">
    <property type="entry name" value="Small_GTPase"/>
</dbReference>
<dbReference type="PROSITE" id="PS51419">
    <property type="entry name" value="RAB"/>
    <property type="match status" value="1"/>
</dbReference>
<evidence type="ECO:0000256" key="2">
    <source>
        <dbReference type="ARBA" id="ARBA00022737"/>
    </source>
</evidence>
<dbReference type="SUPFAM" id="SSF54695">
    <property type="entry name" value="POZ domain"/>
    <property type="match status" value="2"/>
</dbReference>
<feature type="domain" description="BTB" evidence="11">
    <location>
        <begin position="500"/>
        <end position="567"/>
    </location>
</feature>
<dbReference type="PROSITE" id="PS51421">
    <property type="entry name" value="RAS"/>
    <property type="match status" value="1"/>
</dbReference>
<keyword evidence="4" id="KW-0833">Ubl conjugation pathway</keyword>
<dbReference type="CDD" id="cd18356">
    <property type="entry name" value="BTB1_POZ_RHOBTB2"/>
    <property type="match status" value="1"/>
</dbReference>
<dbReference type="PANTHER" id="PTHR24072">
    <property type="entry name" value="RHO FAMILY GTPASE"/>
    <property type="match status" value="1"/>
</dbReference>
<dbReference type="KEGG" id="hai:109375966"/>
<dbReference type="SMART" id="SM00174">
    <property type="entry name" value="RHO"/>
    <property type="match status" value="1"/>
</dbReference>
<evidence type="ECO:0000256" key="7">
    <source>
        <dbReference type="ARBA" id="ARBA00074749"/>
    </source>
</evidence>
<evidence type="ECO:0000256" key="10">
    <source>
        <dbReference type="SAM" id="MobiDB-lite"/>
    </source>
</evidence>
<feature type="region of interest" description="Disordered" evidence="10">
    <location>
        <begin position="304"/>
        <end position="333"/>
    </location>
</feature>
<evidence type="ECO:0000256" key="6">
    <source>
        <dbReference type="ARBA" id="ARBA00023134"/>
    </source>
</evidence>
<keyword evidence="5" id="KW-0832">Ubl conjugation</keyword>
<evidence type="ECO:0000256" key="5">
    <source>
        <dbReference type="ARBA" id="ARBA00022843"/>
    </source>
</evidence>
<dbReference type="FunFam" id="3.40.50.300:FF:000177">
    <property type="entry name" value="Rho-related BTB domain-containing protein 2"/>
    <property type="match status" value="1"/>
</dbReference>
<dbReference type="InterPro" id="IPR027417">
    <property type="entry name" value="P-loop_NTPase"/>
</dbReference>
<dbReference type="CDD" id="cd18531">
    <property type="entry name" value="BACK_RHOBTB2"/>
    <property type="match status" value="1"/>
</dbReference>
<dbReference type="Gene3D" id="3.40.50.300">
    <property type="entry name" value="P-loop containing nucleotide triphosphate hydrolases"/>
    <property type="match status" value="1"/>
</dbReference>
<dbReference type="SMART" id="SM00225">
    <property type="entry name" value="BTB"/>
    <property type="match status" value="2"/>
</dbReference>
<dbReference type="InterPro" id="IPR000210">
    <property type="entry name" value="BTB/POZ_dom"/>
</dbReference>
<dbReference type="SMART" id="SM00175">
    <property type="entry name" value="RAB"/>
    <property type="match status" value="1"/>
</dbReference>
<dbReference type="Pfam" id="PF00651">
    <property type="entry name" value="BTB"/>
    <property type="match status" value="3"/>
</dbReference>
<dbReference type="CDD" id="cd18359">
    <property type="entry name" value="BTB2_POZ_RHOBTB2"/>
    <property type="match status" value="1"/>
</dbReference>
<dbReference type="Pfam" id="PF00071">
    <property type="entry name" value="Ras"/>
    <property type="match status" value="1"/>
</dbReference>
<dbReference type="Proteomes" id="UP000694851">
    <property type="component" value="Unplaced"/>
</dbReference>
<reference evidence="13" key="1">
    <citation type="submission" date="2025-08" db="UniProtKB">
        <authorList>
            <consortium name="RefSeq"/>
        </authorList>
    </citation>
    <scope>IDENTIFICATION</scope>
    <source>
        <tissue evidence="13">Muscle</tissue>
    </source>
</reference>
<keyword evidence="3" id="KW-0547">Nucleotide-binding</keyword>
<protein>
    <recommendedName>
        <fullName evidence="7">Rho-related BTB domain-containing protein 2</fullName>
    </recommendedName>
</protein>
<dbReference type="PROSITE" id="PS50097">
    <property type="entry name" value="BTB"/>
    <property type="match status" value="2"/>
</dbReference>
<dbReference type="RefSeq" id="XP_019487142.1">
    <property type="nucleotide sequence ID" value="XM_019631597.1"/>
</dbReference>
<comment type="function">
    <text evidence="8">Regulator of cell proliferation and apoptosis. It likely functions as a substrate-adapter that recruits key substrates, e.g. MSI2, to CUL3-based ubiquitin ligase complexes for degradation. Required for MSI2 ubiquitination and degradation.</text>
</comment>
<evidence type="ECO:0000259" key="11">
    <source>
        <dbReference type="PROSITE" id="PS50097"/>
    </source>
</evidence>
<dbReference type="FunFam" id="3.30.710.10:FF:000014">
    <property type="entry name" value="Rho-related BTB domain-containing protein 2 isoform 1"/>
    <property type="match status" value="1"/>
</dbReference>
<name>A0A8B7QGE5_HIPAR</name>
<evidence type="ECO:0000256" key="1">
    <source>
        <dbReference type="ARBA" id="ARBA00010142"/>
    </source>
</evidence>
<gene>
    <name evidence="13" type="primary">RHOBTB2</name>
</gene>
<dbReference type="PROSITE" id="PS51420">
    <property type="entry name" value="RHO"/>
    <property type="match status" value="1"/>
</dbReference>
<dbReference type="FunFam" id="3.30.710.10:FF:000050">
    <property type="entry name" value="Rho related BTB domain containing 2"/>
    <property type="match status" value="1"/>
</dbReference>
<feature type="compositionally biased region" description="Basic residues" evidence="10">
    <location>
        <begin position="322"/>
        <end position="333"/>
    </location>
</feature>
<comment type="subunit">
    <text evidence="9">Interacts with HSP90AA1 and HSP90AB1. Forms a complex with CUL3 and RBX1. Interacts (via BTB 1 domain) with CUL3. Interacts with MSI2.</text>
</comment>
<evidence type="ECO:0000256" key="8">
    <source>
        <dbReference type="ARBA" id="ARBA00093283"/>
    </source>
</evidence>
<dbReference type="GO" id="GO:0007264">
    <property type="term" value="P:small GTPase-mediated signal transduction"/>
    <property type="evidence" value="ECO:0007669"/>
    <property type="project" value="InterPro"/>
</dbReference>
<dbReference type="OrthoDB" id="6020506at2759"/>
<dbReference type="SMART" id="SM00173">
    <property type="entry name" value="RAS"/>
    <property type="match status" value="1"/>
</dbReference>
<dbReference type="InterPro" id="IPR011333">
    <property type="entry name" value="SKP1/BTB/POZ_sf"/>
</dbReference>